<comment type="subcellular location">
    <subcellularLocation>
        <location evidence="1">Membrane</location>
        <topology evidence="1">Multi-pass membrane protein</topology>
    </subcellularLocation>
</comment>
<keyword evidence="9" id="KW-0645">Protease</keyword>
<proteinExistence type="inferred from homology"/>
<dbReference type="PANTHER" id="PTHR43731">
    <property type="entry name" value="RHOMBOID PROTEASE"/>
    <property type="match status" value="1"/>
</dbReference>
<evidence type="ECO:0000256" key="1">
    <source>
        <dbReference type="ARBA" id="ARBA00004141"/>
    </source>
</evidence>
<feature type="transmembrane region" description="Helical" evidence="7">
    <location>
        <begin position="126"/>
        <end position="148"/>
    </location>
</feature>
<comment type="caution">
    <text evidence="9">The sequence shown here is derived from an EMBL/GenBank/DDBJ whole genome shotgun (WGS) entry which is preliminary data.</text>
</comment>
<evidence type="ECO:0000256" key="2">
    <source>
        <dbReference type="ARBA" id="ARBA00009045"/>
    </source>
</evidence>
<comment type="similarity">
    <text evidence="2">Belongs to the peptidase S54 family.</text>
</comment>
<feature type="transmembrane region" description="Helical" evidence="7">
    <location>
        <begin position="236"/>
        <end position="253"/>
    </location>
</feature>
<name>A0ABW6PP64_9NOCA</name>
<evidence type="ECO:0000259" key="8">
    <source>
        <dbReference type="Pfam" id="PF01694"/>
    </source>
</evidence>
<dbReference type="EMBL" id="JBIAMX010000008">
    <property type="protein sequence ID" value="MFF0544197.1"/>
    <property type="molecule type" value="Genomic_DNA"/>
</dbReference>
<evidence type="ECO:0000256" key="3">
    <source>
        <dbReference type="ARBA" id="ARBA00022692"/>
    </source>
</evidence>
<keyword evidence="10" id="KW-1185">Reference proteome</keyword>
<feature type="transmembrane region" description="Helical" evidence="7">
    <location>
        <begin position="64"/>
        <end position="85"/>
    </location>
</feature>
<keyword evidence="3 7" id="KW-0812">Transmembrane</keyword>
<dbReference type="InterPro" id="IPR022764">
    <property type="entry name" value="Peptidase_S54_rhomboid_dom"/>
</dbReference>
<dbReference type="InterPro" id="IPR035952">
    <property type="entry name" value="Rhomboid-like_sf"/>
</dbReference>
<protein>
    <submittedName>
        <fullName evidence="9">Rhomboid family intramembrane serine protease</fullName>
        <ecNumber evidence="9">3.4.21.105</ecNumber>
    </submittedName>
</protein>
<dbReference type="CDD" id="cd19756">
    <property type="entry name" value="Bbox2"/>
    <property type="match status" value="1"/>
</dbReference>
<evidence type="ECO:0000256" key="5">
    <source>
        <dbReference type="ARBA" id="ARBA00022989"/>
    </source>
</evidence>
<keyword evidence="5 7" id="KW-1133">Transmembrane helix</keyword>
<dbReference type="RefSeq" id="WP_387700808.1">
    <property type="nucleotide sequence ID" value="NZ_JBIAMX010000008.1"/>
</dbReference>
<accession>A0ABW6PP64</accession>
<dbReference type="Pfam" id="PF01694">
    <property type="entry name" value="Rhomboid"/>
    <property type="match status" value="1"/>
</dbReference>
<evidence type="ECO:0000313" key="10">
    <source>
        <dbReference type="Proteomes" id="UP001601444"/>
    </source>
</evidence>
<keyword evidence="6 7" id="KW-0472">Membrane</keyword>
<dbReference type="EC" id="3.4.21.105" evidence="9"/>
<evidence type="ECO:0000256" key="7">
    <source>
        <dbReference type="SAM" id="Phobius"/>
    </source>
</evidence>
<sequence length="306" mass="31854">MSRPPVPTCVRHPDRPTGLACTRCGRPACPDCLRPAAVGQHCVDCVRRDRADVRPVRTVAGARAGAGVPVVTYGLIAVNVLVYLITAAQAGSVMDNYRGSALFRSWVLVPRIVADGEWFRLIGSGFLHYGVIHLLLNMFALYLTGVFLERVLGVARFACVYGISLLGGSAAVMLLGAPTTATAGASGAVFGLFGAVAVALFRLRQNPTQMLVLIGINVIMTFSISGISLWGHLGGLATGTLCALALLFAPEWLRAGTPQRASLLGWLGLGAVTAVCLAMIAAATVTLADQPPVRLIGAGPAATAPR</sequence>
<reference evidence="9 10" key="1">
    <citation type="submission" date="2024-10" db="EMBL/GenBank/DDBJ databases">
        <title>The Natural Products Discovery Center: Release of the First 8490 Sequenced Strains for Exploring Actinobacteria Biosynthetic Diversity.</title>
        <authorList>
            <person name="Kalkreuter E."/>
            <person name="Kautsar S.A."/>
            <person name="Yang D."/>
            <person name="Bader C.D."/>
            <person name="Teijaro C.N."/>
            <person name="Fluegel L."/>
            <person name="Davis C.M."/>
            <person name="Simpson J.R."/>
            <person name="Lauterbach L."/>
            <person name="Steele A.D."/>
            <person name="Gui C."/>
            <person name="Meng S."/>
            <person name="Li G."/>
            <person name="Viehrig K."/>
            <person name="Ye F."/>
            <person name="Su P."/>
            <person name="Kiefer A.F."/>
            <person name="Nichols A."/>
            <person name="Cepeda A.J."/>
            <person name="Yan W."/>
            <person name="Fan B."/>
            <person name="Jiang Y."/>
            <person name="Adhikari A."/>
            <person name="Zheng C.-J."/>
            <person name="Schuster L."/>
            <person name="Cowan T.M."/>
            <person name="Smanski M.J."/>
            <person name="Chevrette M.G."/>
            <person name="De Carvalho L.P.S."/>
            <person name="Shen B."/>
        </authorList>
    </citation>
    <scope>NUCLEOTIDE SEQUENCE [LARGE SCALE GENOMIC DNA]</scope>
    <source>
        <strain evidence="9 10">NPDC004045</strain>
    </source>
</reference>
<feature type="transmembrane region" description="Helical" evidence="7">
    <location>
        <begin position="265"/>
        <end position="288"/>
    </location>
</feature>
<dbReference type="Proteomes" id="UP001601444">
    <property type="component" value="Unassembled WGS sequence"/>
</dbReference>
<feature type="transmembrane region" description="Helical" evidence="7">
    <location>
        <begin position="155"/>
        <end position="177"/>
    </location>
</feature>
<dbReference type="InterPro" id="IPR050925">
    <property type="entry name" value="Rhomboid_protease_S54"/>
</dbReference>
<dbReference type="GO" id="GO:0006508">
    <property type="term" value="P:proteolysis"/>
    <property type="evidence" value="ECO:0007669"/>
    <property type="project" value="UniProtKB-KW"/>
</dbReference>
<dbReference type="Gene3D" id="1.20.1540.10">
    <property type="entry name" value="Rhomboid-like"/>
    <property type="match status" value="1"/>
</dbReference>
<evidence type="ECO:0000256" key="4">
    <source>
        <dbReference type="ARBA" id="ARBA00022801"/>
    </source>
</evidence>
<evidence type="ECO:0000256" key="6">
    <source>
        <dbReference type="ARBA" id="ARBA00023136"/>
    </source>
</evidence>
<feature type="transmembrane region" description="Helical" evidence="7">
    <location>
        <begin position="210"/>
        <end position="230"/>
    </location>
</feature>
<dbReference type="SUPFAM" id="SSF57845">
    <property type="entry name" value="B-box zinc-binding domain"/>
    <property type="match status" value="1"/>
</dbReference>
<dbReference type="SUPFAM" id="SSF144091">
    <property type="entry name" value="Rhomboid-like"/>
    <property type="match status" value="1"/>
</dbReference>
<dbReference type="GO" id="GO:0008233">
    <property type="term" value="F:peptidase activity"/>
    <property type="evidence" value="ECO:0007669"/>
    <property type="project" value="UniProtKB-KW"/>
</dbReference>
<organism evidence="9 10">
    <name type="scientific">Nocardia thailandica</name>
    <dbReference type="NCBI Taxonomy" id="257275"/>
    <lineage>
        <taxon>Bacteria</taxon>
        <taxon>Bacillati</taxon>
        <taxon>Actinomycetota</taxon>
        <taxon>Actinomycetes</taxon>
        <taxon>Mycobacteriales</taxon>
        <taxon>Nocardiaceae</taxon>
        <taxon>Nocardia</taxon>
    </lineage>
</organism>
<evidence type="ECO:0000313" key="9">
    <source>
        <dbReference type="EMBL" id="MFF0544197.1"/>
    </source>
</evidence>
<dbReference type="PANTHER" id="PTHR43731:SF14">
    <property type="entry name" value="PRESENILIN-ASSOCIATED RHOMBOID-LIKE PROTEIN, MITOCHONDRIAL"/>
    <property type="match status" value="1"/>
</dbReference>
<keyword evidence="4 9" id="KW-0378">Hydrolase</keyword>
<gene>
    <name evidence="9" type="ORF">ACFYTF_15310</name>
</gene>
<feature type="transmembrane region" description="Helical" evidence="7">
    <location>
        <begin position="183"/>
        <end position="203"/>
    </location>
</feature>
<feature type="domain" description="Peptidase S54 rhomboid" evidence="8">
    <location>
        <begin position="116"/>
        <end position="246"/>
    </location>
</feature>